<accession>A0A2S8SSA1</accession>
<evidence type="ECO:0000256" key="1">
    <source>
        <dbReference type="SAM" id="SignalP"/>
    </source>
</evidence>
<dbReference type="RefSeq" id="WP_105483827.1">
    <property type="nucleotide sequence ID" value="NZ_NIGF01000009.1"/>
</dbReference>
<proteinExistence type="predicted"/>
<reference evidence="2 3" key="1">
    <citation type="journal article" date="2018" name="Syst. Appl. Microbiol.">
        <title>Abditibacterium utsteinense sp. nov., the first cultivated member of candidate phylum FBP, isolated from ice-free Antarctic soil samples.</title>
        <authorList>
            <person name="Tahon G."/>
            <person name="Tytgat B."/>
            <person name="Lebbe L."/>
            <person name="Carlier A."/>
            <person name="Willems A."/>
        </authorList>
    </citation>
    <scope>NUCLEOTIDE SEQUENCE [LARGE SCALE GENOMIC DNA]</scope>
    <source>
        <strain evidence="2 3">LMG 29911</strain>
    </source>
</reference>
<dbReference type="AlphaFoldDB" id="A0A2S8SSA1"/>
<evidence type="ECO:0008006" key="4">
    <source>
        <dbReference type="Google" id="ProtNLM"/>
    </source>
</evidence>
<dbReference type="Proteomes" id="UP000237684">
    <property type="component" value="Unassembled WGS sequence"/>
</dbReference>
<evidence type="ECO:0000313" key="2">
    <source>
        <dbReference type="EMBL" id="PQV63667.1"/>
    </source>
</evidence>
<keyword evidence="3" id="KW-1185">Reference proteome</keyword>
<dbReference type="EMBL" id="NIGF01000009">
    <property type="protein sequence ID" value="PQV63667.1"/>
    <property type="molecule type" value="Genomic_DNA"/>
</dbReference>
<protein>
    <recommendedName>
        <fullName evidence="4">YARHG domain-containing protein</fullName>
    </recommendedName>
</protein>
<gene>
    <name evidence="2" type="ORF">B1R32_1096</name>
</gene>
<dbReference type="InParanoid" id="A0A2S8SSA1"/>
<organism evidence="2 3">
    <name type="scientific">Abditibacterium utsteinense</name>
    <dbReference type="NCBI Taxonomy" id="1960156"/>
    <lineage>
        <taxon>Bacteria</taxon>
        <taxon>Pseudomonadati</taxon>
        <taxon>Abditibacteriota</taxon>
        <taxon>Abditibacteriia</taxon>
        <taxon>Abditibacteriales</taxon>
        <taxon>Abditibacteriaceae</taxon>
        <taxon>Abditibacterium</taxon>
    </lineage>
</organism>
<keyword evidence="1" id="KW-0732">Signal</keyword>
<sequence>MRKIILAIALVAASAASFVAMPQAQAQQYPSVAGLTPFSAQCNFMSKAGYLRYRYFVTSGSWISYEEANRVAAEQG</sequence>
<name>A0A2S8SSA1_9BACT</name>
<feature type="chain" id="PRO_5015776900" description="YARHG domain-containing protein" evidence="1">
    <location>
        <begin position="27"/>
        <end position="76"/>
    </location>
</feature>
<feature type="signal peptide" evidence="1">
    <location>
        <begin position="1"/>
        <end position="26"/>
    </location>
</feature>
<evidence type="ECO:0000313" key="3">
    <source>
        <dbReference type="Proteomes" id="UP000237684"/>
    </source>
</evidence>
<comment type="caution">
    <text evidence="2">The sequence shown here is derived from an EMBL/GenBank/DDBJ whole genome shotgun (WGS) entry which is preliminary data.</text>
</comment>